<gene>
    <name evidence="6" type="ORF">DKT77_05070</name>
</gene>
<dbReference type="GO" id="GO:0020037">
    <property type="term" value="F:heme binding"/>
    <property type="evidence" value="ECO:0007669"/>
    <property type="project" value="InterPro"/>
</dbReference>
<dbReference type="InterPro" id="IPR036909">
    <property type="entry name" value="Cyt_c-like_dom_sf"/>
</dbReference>
<evidence type="ECO:0000313" key="7">
    <source>
        <dbReference type="Proteomes" id="UP000245680"/>
    </source>
</evidence>
<comment type="caution">
    <text evidence="6">The sequence shown here is derived from an EMBL/GenBank/DDBJ whole genome shotgun (WGS) entry which is preliminary data.</text>
</comment>
<reference evidence="6 7" key="1">
    <citation type="submission" date="2018-05" db="EMBL/GenBank/DDBJ databases">
        <title>Rhodobacteraceae gen. nov., sp. nov. isolated from sea water.</title>
        <authorList>
            <person name="Ren Y."/>
        </authorList>
    </citation>
    <scope>NUCLEOTIDE SEQUENCE [LARGE SCALE GENOMIC DNA]</scope>
    <source>
        <strain evidence="6 7">TG-679</strain>
    </source>
</reference>
<dbReference type="PROSITE" id="PS51257">
    <property type="entry name" value="PROKAR_LIPOPROTEIN"/>
    <property type="match status" value="1"/>
</dbReference>
<dbReference type="AlphaFoldDB" id="A0A2V2LDU2"/>
<keyword evidence="2 4" id="KW-0479">Metal-binding</keyword>
<name>A0A2V2LDU2_9RHOB</name>
<dbReference type="OrthoDB" id="5514238at2"/>
<dbReference type="InterPro" id="IPR009056">
    <property type="entry name" value="Cyt_c-like_dom"/>
</dbReference>
<protein>
    <submittedName>
        <fullName evidence="6">Cytochrome C</fullName>
    </submittedName>
</protein>
<sequence length="137" mass="14028">MGAAGIRAIAGGASLAIVLGVAACQAPVTGPQVARQDFADHCAACHGADARGNGPAAQGLAVQPPDLTTLSARNGGSFPLVEVMSQIDGYSRGGTMPEFGAYLLEDRQVLVETAPGVQTPAPERLVLMARYLQSLQR</sequence>
<evidence type="ECO:0000256" key="3">
    <source>
        <dbReference type="ARBA" id="ARBA00023004"/>
    </source>
</evidence>
<keyword evidence="7" id="KW-1185">Reference proteome</keyword>
<organism evidence="6 7">
    <name type="scientific">Meridianimarinicoccus roseus</name>
    <dbReference type="NCBI Taxonomy" id="2072018"/>
    <lineage>
        <taxon>Bacteria</taxon>
        <taxon>Pseudomonadati</taxon>
        <taxon>Pseudomonadota</taxon>
        <taxon>Alphaproteobacteria</taxon>
        <taxon>Rhodobacterales</taxon>
        <taxon>Paracoccaceae</taxon>
        <taxon>Meridianimarinicoccus</taxon>
    </lineage>
</organism>
<dbReference type="Gene3D" id="1.10.760.10">
    <property type="entry name" value="Cytochrome c-like domain"/>
    <property type="match status" value="1"/>
</dbReference>
<feature type="domain" description="Cytochrome c" evidence="5">
    <location>
        <begin position="25"/>
        <end position="136"/>
    </location>
</feature>
<dbReference type="SUPFAM" id="SSF46626">
    <property type="entry name" value="Cytochrome c"/>
    <property type="match status" value="1"/>
</dbReference>
<dbReference type="Pfam" id="PF00034">
    <property type="entry name" value="Cytochrom_C"/>
    <property type="match status" value="1"/>
</dbReference>
<evidence type="ECO:0000313" key="6">
    <source>
        <dbReference type="EMBL" id="PWR03708.1"/>
    </source>
</evidence>
<dbReference type="GO" id="GO:0046872">
    <property type="term" value="F:metal ion binding"/>
    <property type="evidence" value="ECO:0007669"/>
    <property type="project" value="UniProtKB-KW"/>
</dbReference>
<evidence type="ECO:0000259" key="5">
    <source>
        <dbReference type="PROSITE" id="PS51007"/>
    </source>
</evidence>
<evidence type="ECO:0000256" key="4">
    <source>
        <dbReference type="PROSITE-ProRule" id="PRU00433"/>
    </source>
</evidence>
<dbReference type="RefSeq" id="WP_109810639.1">
    <property type="nucleotide sequence ID" value="NZ_QGKU01000021.1"/>
</dbReference>
<accession>A0A2V2LDU2</accession>
<proteinExistence type="predicted"/>
<dbReference type="GO" id="GO:0009055">
    <property type="term" value="F:electron transfer activity"/>
    <property type="evidence" value="ECO:0007669"/>
    <property type="project" value="InterPro"/>
</dbReference>
<evidence type="ECO:0000256" key="2">
    <source>
        <dbReference type="ARBA" id="ARBA00022723"/>
    </source>
</evidence>
<dbReference type="EMBL" id="QGKU01000021">
    <property type="protein sequence ID" value="PWR03708.1"/>
    <property type="molecule type" value="Genomic_DNA"/>
</dbReference>
<evidence type="ECO:0000256" key="1">
    <source>
        <dbReference type="ARBA" id="ARBA00022617"/>
    </source>
</evidence>
<dbReference type="PROSITE" id="PS51007">
    <property type="entry name" value="CYTC"/>
    <property type="match status" value="1"/>
</dbReference>
<keyword evidence="1 4" id="KW-0349">Heme</keyword>
<keyword evidence="3 4" id="KW-0408">Iron</keyword>
<dbReference type="Proteomes" id="UP000245680">
    <property type="component" value="Unassembled WGS sequence"/>
</dbReference>